<organism evidence="8 9">
    <name type="scientific">Murinocardiopsis flavida</name>
    <dbReference type="NCBI Taxonomy" id="645275"/>
    <lineage>
        <taxon>Bacteria</taxon>
        <taxon>Bacillati</taxon>
        <taxon>Actinomycetota</taxon>
        <taxon>Actinomycetes</taxon>
        <taxon>Streptosporangiales</taxon>
        <taxon>Nocardiopsidaceae</taxon>
        <taxon>Murinocardiopsis</taxon>
    </lineage>
</organism>
<dbReference type="Gene3D" id="1.10.510.10">
    <property type="entry name" value="Transferase(Phosphotransferase) domain 1"/>
    <property type="match status" value="1"/>
</dbReference>
<dbReference type="SMART" id="SM00220">
    <property type="entry name" value="S_TKc"/>
    <property type="match status" value="1"/>
</dbReference>
<dbReference type="GO" id="GO:0005524">
    <property type="term" value="F:ATP binding"/>
    <property type="evidence" value="ECO:0007669"/>
    <property type="project" value="UniProtKB-KW"/>
</dbReference>
<dbReference type="CDD" id="cd14014">
    <property type="entry name" value="STKc_PknB_like"/>
    <property type="match status" value="1"/>
</dbReference>
<dbReference type="PANTHER" id="PTHR43289:SF34">
    <property type="entry name" value="SERINE_THREONINE-PROTEIN KINASE YBDM-RELATED"/>
    <property type="match status" value="1"/>
</dbReference>
<keyword evidence="4" id="KW-0067">ATP-binding</keyword>
<dbReference type="RefSeq" id="WP_170134222.1">
    <property type="nucleotide sequence ID" value="NZ_PYGA01000009.1"/>
</dbReference>
<dbReference type="AlphaFoldDB" id="A0A2P8DIM2"/>
<dbReference type="Pfam" id="PF00069">
    <property type="entry name" value="Pkinase"/>
    <property type="match status" value="1"/>
</dbReference>
<feature type="domain" description="Protein kinase" evidence="7">
    <location>
        <begin position="18"/>
        <end position="278"/>
    </location>
</feature>
<keyword evidence="6" id="KW-0472">Membrane</keyword>
<evidence type="ECO:0000256" key="2">
    <source>
        <dbReference type="ARBA" id="ARBA00022741"/>
    </source>
</evidence>
<reference evidence="8 9" key="1">
    <citation type="submission" date="2018-03" db="EMBL/GenBank/DDBJ databases">
        <title>Genomic Encyclopedia of Archaeal and Bacterial Type Strains, Phase II (KMG-II): from individual species to whole genera.</title>
        <authorList>
            <person name="Goeker M."/>
        </authorList>
    </citation>
    <scope>NUCLEOTIDE SEQUENCE [LARGE SCALE GENOMIC DNA]</scope>
    <source>
        <strain evidence="8 9">DSM 45312</strain>
    </source>
</reference>
<keyword evidence="3 8" id="KW-0418">Kinase</keyword>
<keyword evidence="1" id="KW-0808">Transferase</keyword>
<name>A0A2P8DIM2_9ACTN</name>
<keyword evidence="6" id="KW-0812">Transmembrane</keyword>
<keyword evidence="6" id="KW-1133">Transmembrane helix</keyword>
<evidence type="ECO:0000259" key="7">
    <source>
        <dbReference type="PROSITE" id="PS50011"/>
    </source>
</evidence>
<dbReference type="EMBL" id="PYGA01000009">
    <property type="protein sequence ID" value="PSK97076.1"/>
    <property type="molecule type" value="Genomic_DNA"/>
</dbReference>
<dbReference type="Proteomes" id="UP000240542">
    <property type="component" value="Unassembled WGS sequence"/>
</dbReference>
<dbReference type="Gene3D" id="3.30.200.20">
    <property type="entry name" value="Phosphorylase Kinase, domain 1"/>
    <property type="match status" value="1"/>
</dbReference>
<dbReference type="GO" id="GO:0004674">
    <property type="term" value="F:protein serine/threonine kinase activity"/>
    <property type="evidence" value="ECO:0007669"/>
    <property type="project" value="UniProtKB-KW"/>
</dbReference>
<dbReference type="SUPFAM" id="SSF56112">
    <property type="entry name" value="Protein kinase-like (PK-like)"/>
    <property type="match status" value="1"/>
</dbReference>
<feature type="transmembrane region" description="Helical" evidence="6">
    <location>
        <begin position="321"/>
        <end position="341"/>
    </location>
</feature>
<evidence type="ECO:0000256" key="5">
    <source>
        <dbReference type="SAM" id="MobiDB-lite"/>
    </source>
</evidence>
<accession>A0A2P8DIM2</accession>
<dbReference type="InterPro" id="IPR000719">
    <property type="entry name" value="Prot_kinase_dom"/>
</dbReference>
<dbReference type="PROSITE" id="PS00108">
    <property type="entry name" value="PROTEIN_KINASE_ST"/>
    <property type="match status" value="1"/>
</dbReference>
<sequence>MSALAPLHDTDPVSLGGYRLSGRLGEGGQGTVYLGRAPDGTEAAIKTLNGAGMDDPETRRRFVREADAARQVASFCTAAVLAADFEAEPPFIVSEFVAGLSLKQQVEAHGVLAGGDLSRLAVATATALVAIHEAGIVHRDLKPANVLLGQGGARVIDFGIAQDTRGAGTLTNSTIGTPAFMAPEQISGDPVSPATDVFAWGAVLVFAATGGSPFQGATVPMILHQVLSAEPDVSGVPEPLRGLVAAALAKDPAARPSSVDVLMALLGRKERPAGHEGVTAVLRDARATVTGPGEPGGPTLPWAGATTVVAPPARRATPGRWVLGAGAAVLVLALVVGAVLLGRYLGAEDGAPAADGPSSADGGSAGADGEVSTPPDIPRFTEEQAGSWEGVDDNGELVELSTTAGERIGRLAYPESEYAQYCDAPVKLTGPIDRGYHAAVSLSELCLGGMLSAKSSEVYFDGAAVTIDLYDTKRPEGDPVQQLRLKRSDG</sequence>
<evidence type="ECO:0000256" key="1">
    <source>
        <dbReference type="ARBA" id="ARBA00022679"/>
    </source>
</evidence>
<dbReference type="PROSITE" id="PS50011">
    <property type="entry name" value="PROTEIN_KINASE_DOM"/>
    <property type="match status" value="1"/>
</dbReference>
<keyword evidence="8" id="KW-0723">Serine/threonine-protein kinase</keyword>
<evidence type="ECO:0000313" key="8">
    <source>
        <dbReference type="EMBL" id="PSK97076.1"/>
    </source>
</evidence>
<proteinExistence type="predicted"/>
<gene>
    <name evidence="8" type="ORF">CLV63_10979</name>
</gene>
<evidence type="ECO:0000256" key="6">
    <source>
        <dbReference type="SAM" id="Phobius"/>
    </source>
</evidence>
<dbReference type="InterPro" id="IPR011009">
    <property type="entry name" value="Kinase-like_dom_sf"/>
</dbReference>
<protein>
    <submittedName>
        <fullName evidence="8">Serine/threonine protein kinase</fullName>
    </submittedName>
</protein>
<evidence type="ECO:0000313" key="9">
    <source>
        <dbReference type="Proteomes" id="UP000240542"/>
    </source>
</evidence>
<dbReference type="InterPro" id="IPR008271">
    <property type="entry name" value="Ser/Thr_kinase_AS"/>
</dbReference>
<dbReference type="PANTHER" id="PTHR43289">
    <property type="entry name" value="MITOGEN-ACTIVATED PROTEIN KINASE KINASE KINASE 20-RELATED"/>
    <property type="match status" value="1"/>
</dbReference>
<evidence type="ECO:0000256" key="3">
    <source>
        <dbReference type="ARBA" id="ARBA00022777"/>
    </source>
</evidence>
<feature type="region of interest" description="Disordered" evidence="5">
    <location>
        <begin position="350"/>
        <end position="395"/>
    </location>
</feature>
<comment type="caution">
    <text evidence="8">The sequence shown here is derived from an EMBL/GenBank/DDBJ whole genome shotgun (WGS) entry which is preliminary data.</text>
</comment>
<keyword evidence="9" id="KW-1185">Reference proteome</keyword>
<feature type="compositionally biased region" description="Low complexity" evidence="5">
    <location>
        <begin position="350"/>
        <end position="362"/>
    </location>
</feature>
<keyword evidence="2" id="KW-0547">Nucleotide-binding</keyword>
<evidence type="ECO:0000256" key="4">
    <source>
        <dbReference type="ARBA" id="ARBA00022840"/>
    </source>
</evidence>